<feature type="transmembrane region" description="Helical" evidence="2">
    <location>
        <begin position="288"/>
        <end position="307"/>
    </location>
</feature>
<proteinExistence type="predicted"/>
<feature type="transmembrane region" description="Helical" evidence="2">
    <location>
        <begin position="313"/>
        <end position="331"/>
    </location>
</feature>
<evidence type="ECO:0000313" key="4">
    <source>
        <dbReference type="EMBL" id="HIX08514.1"/>
    </source>
</evidence>
<name>A0A9D2AG43_9FIRM</name>
<dbReference type="PROSITE" id="PS50943">
    <property type="entry name" value="HTH_CROC1"/>
    <property type="match status" value="1"/>
</dbReference>
<feature type="domain" description="HTH cro/C1-type" evidence="3">
    <location>
        <begin position="8"/>
        <end position="62"/>
    </location>
</feature>
<dbReference type="AlphaFoldDB" id="A0A9D2AG43"/>
<gene>
    <name evidence="4" type="ORF">H9741_08595</name>
</gene>
<dbReference type="Pfam" id="PF01381">
    <property type="entry name" value="HTH_3"/>
    <property type="match status" value="1"/>
</dbReference>
<dbReference type="InterPro" id="IPR010982">
    <property type="entry name" value="Lambda_DNA-bd_dom_sf"/>
</dbReference>
<comment type="caution">
    <text evidence="4">The sequence shown here is derived from an EMBL/GenBank/DDBJ whole genome shotgun (WGS) entry which is preliminary data.</text>
</comment>
<dbReference type="InterPro" id="IPR001387">
    <property type="entry name" value="Cro/C1-type_HTH"/>
</dbReference>
<keyword evidence="2" id="KW-0472">Membrane</keyword>
<organism evidence="4 5">
    <name type="scientific">Candidatus Borkfalkia faecipullorum</name>
    <dbReference type="NCBI Taxonomy" id="2838510"/>
    <lineage>
        <taxon>Bacteria</taxon>
        <taxon>Bacillati</taxon>
        <taxon>Bacillota</taxon>
        <taxon>Clostridia</taxon>
        <taxon>Christensenellales</taxon>
        <taxon>Christensenellaceae</taxon>
        <taxon>Candidatus Borkfalkia</taxon>
    </lineage>
</organism>
<dbReference type="SMART" id="SM00530">
    <property type="entry name" value="HTH_XRE"/>
    <property type="match status" value="1"/>
</dbReference>
<keyword evidence="1" id="KW-0238">DNA-binding</keyword>
<evidence type="ECO:0000256" key="2">
    <source>
        <dbReference type="SAM" id="Phobius"/>
    </source>
</evidence>
<keyword evidence="2" id="KW-0812">Transmembrane</keyword>
<dbReference type="EMBL" id="DXFX01000111">
    <property type="protein sequence ID" value="HIX08514.1"/>
    <property type="molecule type" value="Genomic_DNA"/>
</dbReference>
<dbReference type="GO" id="GO:0003677">
    <property type="term" value="F:DNA binding"/>
    <property type="evidence" value="ECO:0007669"/>
    <property type="project" value="UniProtKB-KW"/>
</dbReference>
<sequence>MNRFGDYLYTLRREKRMTQAELADLLGITNKAVSKWETGEAFPETSQLLPLADIFGVSVDELLRGGPAPAKEDQGKENLLCGEERQDSLPAKSFTDEELERIAHKFRPESWNLKFAVLIGTGVILAVAGIVALVISGVLTEETSVHIRFAIVMLAGFTLAADVFTAAGIVHERYFLPVEEESWKVRVRRFVLFMVAGITFGGMGICVFLSGAFFNDGGIFENKIALAVCVGVGLALFALATLFFVYGGIRWDSFCKKALEKEYEKEGSEILQIINENERKETSFAGKLCSAIMIAALASFLLLGILWDLWGKAWISFVIGGLLCGIVNVWFERKNR</sequence>
<feature type="transmembrane region" description="Helical" evidence="2">
    <location>
        <begin position="224"/>
        <end position="249"/>
    </location>
</feature>
<dbReference type="SUPFAM" id="SSF47413">
    <property type="entry name" value="lambda repressor-like DNA-binding domains"/>
    <property type="match status" value="1"/>
</dbReference>
<dbReference type="PANTHER" id="PTHR46558:SF11">
    <property type="entry name" value="HTH-TYPE TRANSCRIPTIONAL REGULATOR XRE"/>
    <property type="match status" value="1"/>
</dbReference>
<feature type="transmembrane region" description="Helical" evidence="2">
    <location>
        <begin position="145"/>
        <end position="170"/>
    </location>
</feature>
<evidence type="ECO:0000256" key="1">
    <source>
        <dbReference type="ARBA" id="ARBA00023125"/>
    </source>
</evidence>
<feature type="transmembrane region" description="Helical" evidence="2">
    <location>
        <begin position="115"/>
        <end position="139"/>
    </location>
</feature>
<dbReference type="CDD" id="cd00093">
    <property type="entry name" value="HTH_XRE"/>
    <property type="match status" value="1"/>
</dbReference>
<accession>A0A9D2AG43</accession>
<evidence type="ECO:0000259" key="3">
    <source>
        <dbReference type="PROSITE" id="PS50943"/>
    </source>
</evidence>
<reference evidence="4" key="2">
    <citation type="submission" date="2021-04" db="EMBL/GenBank/DDBJ databases">
        <authorList>
            <person name="Gilroy R."/>
        </authorList>
    </citation>
    <scope>NUCLEOTIDE SEQUENCE</scope>
    <source>
        <strain evidence="4">811</strain>
    </source>
</reference>
<evidence type="ECO:0000313" key="5">
    <source>
        <dbReference type="Proteomes" id="UP000824204"/>
    </source>
</evidence>
<feature type="transmembrane region" description="Helical" evidence="2">
    <location>
        <begin position="190"/>
        <end position="212"/>
    </location>
</feature>
<dbReference type="PANTHER" id="PTHR46558">
    <property type="entry name" value="TRACRIPTIONAL REGULATORY PROTEIN-RELATED-RELATED"/>
    <property type="match status" value="1"/>
</dbReference>
<reference evidence="4" key="1">
    <citation type="journal article" date="2021" name="PeerJ">
        <title>Extensive microbial diversity within the chicken gut microbiome revealed by metagenomics and culture.</title>
        <authorList>
            <person name="Gilroy R."/>
            <person name="Ravi A."/>
            <person name="Getino M."/>
            <person name="Pursley I."/>
            <person name="Horton D.L."/>
            <person name="Alikhan N.F."/>
            <person name="Baker D."/>
            <person name="Gharbi K."/>
            <person name="Hall N."/>
            <person name="Watson M."/>
            <person name="Adriaenssens E.M."/>
            <person name="Foster-Nyarko E."/>
            <person name="Jarju S."/>
            <person name="Secka A."/>
            <person name="Antonio M."/>
            <person name="Oren A."/>
            <person name="Chaudhuri R.R."/>
            <person name="La Ragione R."/>
            <person name="Hildebrand F."/>
            <person name="Pallen M.J."/>
        </authorList>
    </citation>
    <scope>NUCLEOTIDE SEQUENCE</scope>
    <source>
        <strain evidence="4">811</strain>
    </source>
</reference>
<keyword evidence="2" id="KW-1133">Transmembrane helix</keyword>
<dbReference type="Proteomes" id="UP000824204">
    <property type="component" value="Unassembled WGS sequence"/>
</dbReference>
<protein>
    <submittedName>
        <fullName evidence="4">Helix-turn-helix domain-containing protein</fullName>
    </submittedName>
</protein>
<dbReference type="Gene3D" id="1.10.260.40">
    <property type="entry name" value="lambda repressor-like DNA-binding domains"/>
    <property type="match status" value="1"/>
</dbReference>